<accession>A0A3G5BIH2</accession>
<dbReference type="EMBL" id="MK075181">
    <property type="protein sequence ID" value="AYV99584.1"/>
    <property type="molecule type" value="mRNA"/>
</dbReference>
<keyword evidence="1" id="KW-0732">Signal</keyword>
<feature type="signal peptide" evidence="1">
    <location>
        <begin position="1"/>
        <end position="18"/>
    </location>
</feature>
<organism evidence="2">
    <name type="scientific">Dolopus genitalis</name>
    <name type="common">Giant Australian assassin fly</name>
    <name type="synonym">Asilus genitalis</name>
    <dbReference type="NCBI Taxonomy" id="2488630"/>
    <lineage>
        <taxon>Eukaryota</taxon>
        <taxon>Metazoa</taxon>
        <taxon>Ecdysozoa</taxon>
        <taxon>Arthropoda</taxon>
        <taxon>Hexapoda</taxon>
        <taxon>Insecta</taxon>
        <taxon>Pterygota</taxon>
        <taxon>Neoptera</taxon>
        <taxon>Endopterygota</taxon>
        <taxon>Diptera</taxon>
        <taxon>Brachycera</taxon>
        <taxon>Muscomorpha</taxon>
        <taxon>Asiloidea</taxon>
        <taxon>Asilidae</taxon>
        <taxon>Asilinae</taxon>
        <taxon>Dolopus</taxon>
    </lineage>
</organism>
<feature type="chain" id="PRO_5018107317" evidence="1">
    <location>
        <begin position="19"/>
        <end position="272"/>
    </location>
</feature>
<name>A0A3G5BIH2_DOLGE</name>
<reference evidence="2" key="1">
    <citation type="journal article" date="2018" name="Toxins">
        <title>Buzz kill: function and proteomic composition of venom from the giant assassin fly Dolopus genitalis (Diptera: Asilidae).</title>
        <authorList>
            <person name="Walker A.A."/>
            <person name="Dobson J."/>
            <person name="Jin J."/>
            <person name="Robinson S.D."/>
            <person name="Herzig V."/>
            <person name="Vetter I."/>
            <person name="King G.F."/>
            <person name="Fry B.G."/>
        </authorList>
    </citation>
    <scope>NUCLEOTIDE SEQUENCE</scope>
    <source>
        <strain evidence="2">U-Asilidin5-Dg63</strain>
        <tissue evidence="2">Venom/thoracic glands</tissue>
    </source>
</reference>
<proteinExistence type="evidence at transcript level"/>
<protein>
    <submittedName>
        <fullName evidence="2">Venom polypeptide</fullName>
    </submittedName>
</protein>
<evidence type="ECO:0000313" key="2">
    <source>
        <dbReference type="EMBL" id="AYV99584.1"/>
    </source>
</evidence>
<sequence>MKYLAFIFFACALQSIYADSIQDAIQQGNERIAQLKSRWQNEIAETENIILPEIDALAAQFAEVAAHVAKQVKDDAGKVKAAENVKVAFDAFIAEAKKSVSKIANARPDVLEKAFSGAKVASYGYGELSKMVSDLKQAAAGNTCKEAIVAKLVELAAKQVNEVTECVLKGGDNFPVPPTDVLQLRTTAQQVTKDIINMYNRCSEEVGTICFDNLVENLKKETQNAVKNGDSYVDAPHAEVDMQKHVSKFCVKSKAGFLKRQAPQIKGKMDQC</sequence>
<evidence type="ECO:0000256" key="1">
    <source>
        <dbReference type="SAM" id="SignalP"/>
    </source>
</evidence>
<dbReference type="AlphaFoldDB" id="A0A3G5BIH2"/>